<gene>
    <name evidence="1" type="ORF">CPLU01_08199</name>
</gene>
<dbReference type="AlphaFoldDB" id="A0A8H6KCA1"/>
<comment type="caution">
    <text evidence="1">The sequence shown here is derived from an EMBL/GenBank/DDBJ whole genome shotgun (WGS) entry which is preliminary data.</text>
</comment>
<evidence type="ECO:0000313" key="2">
    <source>
        <dbReference type="Proteomes" id="UP000654918"/>
    </source>
</evidence>
<name>A0A8H6KCA1_9PEZI</name>
<proteinExistence type="predicted"/>
<keyword evidence="2" id="KW-1185">Reference proteome</keyword>
<accession>A0A8H6KCA1</accession>
<evidence type="ECO:0000313" key="1">
    <source>
        <dbReference type="EMBL" id="KAF6828969.1"/>
    </source>
</evidence>
<dbReference type="Proteomes" id="UP000654918">
    <property type="component" value="Unassembled WGS sequence"/>
</dbReference>
<organism evidence="1 2">
    <name type="scientific">Colletotrichum plurivorum</name>
    <dbReference type="NCBI Taxonomy" id="2175906"/>
    <lineage>
        <taxon>Eukaryota</taxon>
        <taxon>Fungi</taxon>
        <taxon>Dikarya</taxon>
        <taxon>Ascomycota</taxon>
        <taxon>Pezizomycotina</taxon>
        <taxon>Sordariomycetes</taxon>
        <taxon>Hypocreomycetidae</taxon>
        <taxon>Glomerellales</taxon>
        <taxon>Glomerellaceae</taxon>
        <taxon>Colletotrichum</taxon>
        <taxon>Colletotrichum orchidearum species complex</taxon>
    </lineage>
</organism>
<dbReference type="EMBL" id="WIGO01000114">
    <property type="protein sequence ID" value="KAF6828969.1"/>
    <property type="molecule type" value="Genomic_DNA"/>
</dbReference>
<protein>
    <submittedName>
        <fullName evidence="1">Nadp:d-xylose dehydrogenase</fullName>
    </submittedName>
</protein>
<reference evidence="1" key="1">
    <citation type="journal article" date="2020" name="Phytopathology">
        <title>Genome Sequence Resources of Colletotrichum truncatum, C. plurivorum, C. musicola, and C. sojae: Four Species Pathogenic to Soybean (Glycine max).</title>
        <authorList>
            <person name="Rogerio F."/>
            <person name="Boufleur T.R."/>
            <person name="Ciampi-Guillardi M."/>
            <person name="Sukno S.A."/>
            <person name="Thon M.R."/>
            <person name="Massola Junior N.S."/>
            <person name="Baroncelli R."/>
        </authorList>
    </citation>
    <scope>NUCLEOTIDE SEQUENCE</scope>
    <source>
        <strain evidence="1">LFN00145</strain>
    </source>
</reference>
<sequence length="602" mass="68218">MPIRSIATRDSRPNFPLTSLPEFFSPSSITPIQQPRSLRSRETNKSFGVGIGDCYLVLRGLGRCTRLLRGEARDGFADHAQAYKSFANGAVHLREFLKGEQGRMLKPHLSVDLENLDQLLRDFLARIRRLELDLGVTPEDSPRRLRRIFRMLRWPVYDAVMSGICHKLSATFDMIKFVIDLRIGSSIHVTNPCPPAGLPKPPDIGPRYLVETITLNLPQDLATFIENVFCAGHRTCLAVEHRSYLLRNNTTEETFLVNSPSVPSWEDAIKNGDEVEMSVLFPNRTSYNDFCPKCKKAWSSPLSLEMIWCGLSARFLDSFDDEPDPVTSIALEDVRRTGLRKFFDESAPVRGACNTKDMKRTDAFFEETMNAWIRRLKKELGPRPMAPIRHDRLRIKDFRRIAICNEQWPDLAKAVDMVDSSASRLRAVIQGLKRHAELLGTEKQPLDAVASIIGSRCMGARARSEMRLFFQSIVRAYTDRQNLWLPGEASLSLLEGYDRRTRDAKAQFNASVIRLRCLLWIYSETLVLNADLMRGCCGLFNHFTVPEGTKQCPASYFEQFCLSMFIPQIIVERLTYELAVDIATSSATAIRPPTLSTVLSAS</sequence>